<name>A0A443PV31_9MAGN</name>
<protein>
    <submittedName>
        <fullName evidence="2">GATA transcription factor-like protein</fullName>
    </submittedName>
</protein>
<dbReference type="PANTHER" id="PTHR35985">
    <property type="entry name" value="OS07G0675200 PROTEIN"/>
    <property type="match status" value="1"/>
</dbReference>
<reference evidence="2 3" key="1">
    <citation type="journal article" date="2019" name="Nat. Plants">
        <title>Stout camphor tree genome fills gaps in understanding of flowering plant genome evolution.</title>
        <authorList>
            <person name="Chaw S.M."/>
            <person name="Liu Y.C."/>
            <person name="Wu Y.W."/>
            <person name="Wang H.Y."/>
            <person name="Lin C.I."/>
            <person name="Wu C.S."/>
            <person name="Ke H.M."/>
            <person name="Chang L.Y."/>
            <person name="Hsu C.Y."/>
            <person name="Yang H.T."/>
            <person name="Sudianto E."/>
            <person name="Hsu M.H."/>
            <person name="Wu K.P."/>
            <person name="Wang L.N."/>
            <person name="Leebens-Mack J.H."/>
            <person name="Tsai I.J."/>
        </authorList>
    </citation>
    <scope>NUCLEOTIDE SEQUENCE [LARGE SCALE GENOMIC DNA]</scope>
    <source>
        <strain evidence="3">cv. Chaw 1501</strain>
        <tissue evidence="2">Young leaves</tissue>
    </source>
</reference>
<proteinExistence type="predicted"/>
<dbReference type="STRING" id="337451.A0A443PV31"/>
<gene>
    <name evidence="2" type="ORF">CKAN_02392000</name>
</gene>
<dbReference type="AlphaFoldDB" id="A0A443PV31"/>
<dbReference type="PANTHER" id="PTHR35985:SF1">
    <property type="entry name" value="OS07G0675200 PROTEIN"/>
    <property type="match status" value="1"/>
</dbReference>
<evidence type="ECO:0000313" key="3">
    <source>
        <dbReference type="Proteomes" id="UP000283530"/>
    </source>
</evidence>
<dbReference type="OrthoDB" id="779250at2759"/>
<accession>A0A443PV31</accession>
<dbReference type="EMBL" id="QPKB01000011">
    <property type="protein sequence ID" value="RWR94618.1"/>
    <property type="molecule type" value="Genomic_DNA"/>
</dbReference>
<evidence type="ECO:0000313" key="2">
    <source>
        <dbReference type="EMBL" id="RWR94618.1"/>
    </source>
</evidence>
<feature type="region of interest" description="Disordered" evidence="1">
    <location>
        <begin position="211"/>
        <end position="233"/>
    </location>
</feature>
<dbReference type="Proteomes" id="UP000283530">
    <property type="component" value="Unassembled WGS sequence"/>
</dbReference>
<keyword evidence="3" id="KW-1185">Reference proteome</keyword>
<sequence length="233" mass="26586">MQSRLLVVVRWYSFFPLFPRCLSNYPLFTTSQCCGAGDPAVHSEFPQDEEAEEAAKATTAQKPILSTRFQTNQFYYPTSNIAHIPSSPKLENPTIGNIPLDPCYQQKRQNHNAPTRAIEEVDCVGWDGAPTDDQQWRDEEDDYIAHYKEHRPSPISEIEIADTRKPIRKATDGGVEEVQYGAGEDVKGWLPEQLDTAEEALLRAERMFWEAKERGDPDSPQSKVLRRLRGEDF</sequence>
<evidence type="ECO:0000256" key="1">
    <source>
        <dbReference type="SAM" id="MobiDB-lite"/>
    </source>
</evidence>
<comment type="caution">
    <text evidence="2">The sequence shown here is derived from an EMBL/GenBank/DDBJ whole genome shotgun (WGS) entry which is preliminary data.</text>
</comment>
<organism evidence="2 3">
    <name type="scientific">Cinnamomum micranthum f. kanehirae</name>
    <dbReference type="NCBI Taxonomy" id="337451"/>
    <lineage>
        <taxon>Eukaryota</taxon>
        <taxon>Viridiplantae</taxon>
        <taxon>Streptophyta</taxon>
        <taxon>Embryophyta</taxon>
        <taxon>Tracheophyta</taxon>
        <taxon>Spermatophyta</taxon>
        <taxon>Magnoliopsida</taxon>
        <taxon>Magnoliidae</taxon>
        <taxon>Laurales</taxon>
        <taxon>Lauraceae</taxon>
        <taxon>Cinnamomum</taxon>
    </lineage>
</organism>